<dbReference type="GO" id="GO:0016151">
    <property type="term" value="F:nickel cation binding"/>
    <property type="evidence" value="ECO:0007669"/>
    <property type="project" value="InterPro"/>
</dbReference>
<evidence type="ECO:0000313" key="3">
    <source>
        <dbReference type="EMBL" id="QVL34087.1"/>
    </source>
</evidence>
<evidence type="ECO:0000256" key="1">
    <source>
        <dbReference type="ARBA" id="ARBA00007177"/>
    </source>
</evidence>
<name>A0A8E6EWS2_9BACT</name>
<dbReference type="AlphaFoldDB" id="A0A8E6EWS2"/>
<dbReference type="PANTHER" id="PTHR33643:SF1">
    <property type="entry name" value="UREASE ACCESSORY PROTEIN D"/>
    <property type="match status" value="1"/>
</dbReference>
<sequence length="303" mass="34241">MKRIEVGDFVIPPEFTALQLAQKSAGQIGGLRVELLNTAGKTRLGECYQQVPLRILPPFHFSGESASLLYILNPTAGLLAGDAQLISITARAGTRTIVTGQSANRIHPAGQEFSTQQWHIRVEEGAELVVLPGPTIPYRGSRYYQKVEVELAAEANFIWADIWLPGRYERGDSSEWFAFDRIIQELEIRRGGEPIYRERFDWKGPWTADQRDWFCGLGNGLGNLFSTRSAQSDAWDANPAKPETILRLDSGDQLLRWALPPRELTPRVVEAAFRIAASWSSDEKYWLLESENFPPNHWFSQRV</sequence>
<gene>
    <name evidence="3" type="ORF">KIH39_09320</name>
</gene>
<dbReference type="RefSeq" id="WP_213499060.1">
    <property type="nucleotide sequence ID" value="NZ_CP074694.1"/>
</dbReference>
<dbReference type="KEGG" id="tsph:KIH39_09320"/>
<keyword evidence="2" id="KW-0143">Chaperone</keyword>
<reference evidence="3" key="1">
    <citation type="submission" date="2021-05" db="EMBL/GenBank/DDBJ databases">
        <title>Complete genome sequence of the cellulolytic planctomycete Telmatocola sphagniphila SP2T and characterization of the first cellulase from planctomycetes.</title>
        <authorList>
            <person name="Rakitin A.L."/>
            <person name="Beletsky A.V."/>
            <person name="Naumoff D.G."/>
            <person name="Kulichevskaya I.S."/>
            <person name="Mardanov A.V."/>
            <person name="Ravin N.V."/>
            <person name="Dedysh S.N."/>
        </authorList>
    </citation>
    <scope>NUCLEOTIDE SEQUENCE</scope>
    <source>
        <strain evidence="3">SP2T</strain>
    </source>
</reference>
<dbReference type="InterPro" id="IPR002669">
    <property type="entry name" value="UreD"/>
</dbReference>
<dbReference type="EMBL" id="CP074694">
    <property type="protein sequence ID" value="QVL34087.1"/>
    <property type="molecule type" value="Genomic_DNA"/>
</dbReference>
<dbReference type="HAMAP" id="MF_01384">
    <property type="entry name" value="UreD"/>
    <property type="match status" value="1"/>
</dbReference>
<evidence type="ECO:0000256" key="2">
    <source>
        <dbReference type="ARBA" id="ARBA00023186"/>
    </source>
</evidence>
<accession>A0A8E6EWS2</accession>
<dbReference type="Proteomes" id="UP000676194">
    <property type="component" value="Chromosome"/>
</dbReference>
<proteinExistence type="inferred from homology"/>
<evidence type="ECO:0000313" key="4">
    <source>
        <dbReference type="Proteomes" id="UP000676194"/>
    </source>
</evidence>
<organism evidence="3 4">
    <name type="scientific">Telmatocola sphagniphila</name>
    <dbReference type="NCBI Taxonomy" id="1123043"/>
    <lineage>
        <taxon>Bacteria</taxon>
        <taxon>Pseudomonadati</taxon>
        <taxon>Planctomycetota</taxon>
        <taxon>Planctomycetia</taxon>
        <taxon>Gemmatales</taxon>
        <taxon>Gemmataceae</taxon>
    </lineage>
</organism>
<protein>
    <submittedName>
        <fullName evidence="3">Urease accessory protein UreD</fullName>
    </submittedName>
</protein>
<dbReference type="Pfam" id="PF01774">
    <property type="entry name" value="UreD"/>
    <property type="match status" value="1"/>
</dbReference>
<keyword evidence="4" id="KW-1185">Reference proteome</keyword>
<dbReference type="PANTHER" id="PTHR33643">
    <property type="entry name" value="UREASE ACCESSORY PROTEIN D"/>
    <property type="match status" value="1"/>
</dbReference>
<comment type="similarity">
    <text evidence="1">Belongs to the UreD family.</text>
</comment>